<feature type="domain" description="DUF2520" evidence="1">
    <location>
        <begin position="135"/>
        <end position="253"/>
    </location>
</feature>
<dbReference type="Pfam" id="PF10728">
    <property type="entry name" value="DUF2520"/>
    <property type="match status" value="1"/>
</dbReference>
<dbReference type="Gene3D" id="1.10.1040.20">
    <property type="entry name" value="ProC-like, C-terminal domain"/>
    <property type="match status" value="1"/>
</dbReference>
<keyword evidence="3" id="KW-1185">Reference proteome</keyword>
<reference evidence="2 3" key="1">
    <citation type="submission" date="2019-08" db="EMBL/GenBank/DDBJ databases">
        <title>Lewinella sp. strain SSH13 Genome sequencing and assembly.</title>
        <authorList>
            <person name="Kim I."/>
        </authorList>
    </citation>
    <scope>NUCLEOTIDE SEQUENCE [LARGE SCALE GENOMIC DNA]</scope>
    <source>
        <strain evidence="2 3">SSH13</strain>
    </source>
</reference>
<dbReference type="OrthoDB" id="9810755at2"/>
<organism evidence="2 3">
    <name type="scientific">Neolewinella aurantiaca</name>
    <dbReference type="NCBI Taxonomy" id="2602767"/>
    <lineage>
        <taxon>Bacteria</taxon>
        <taxon>Pseudomonadati</taxon>
        <taxon>Bacteroidota</taxon>
        <taxon>Saprospiria</taxon>
        <taxon>Saprospirales</taxon>
        <taxon>Lewinellaceae</taxon>
        <taxon>Neolewinella</taxon>
    </lineage>
</organism>
<dbReference type="PANTHER" id="PTHR40459">
    <property type="entry name" value="CONSERVED HYPOTHETICAL ALANINE AND LEUCINE RICH PROTEIN"/>
    <property type="match status" value="1"/>
</dbReference>
<comment type="caution">
    <text evidence="2">The sequence shown here is derived from an EMBL/GenBank/DDBJ whole genome shotgun (WGS) entry which is preliminary data.</text>
</comment>
<dbReference type="InterPro" id="IPR008927">
    <property type="entry name" value="6-PGluconate_DH-like_C_sf"/>
</dbReference>
<dbReference type="SUPFAM" id="SSF51735">
    <property type="entry name" value="NAD(P)-binding Rossmann-fold domains"/>
    <property type="match status" value="1"/>
</dbReference>
<gene>
    <name evidence="2" type="ORF">FUA23_21090</name>
</gene>
<accession>A0A5C7F6I0</accession>
<dbReference type="Gene3D" id="3.40.50.720">
    <property type="entry name" value="NAD(P)-binding Rossmann-like Domain"/>
    <property type="match status" value="1"/>
</dbReference>
<dbReference type="EMBL" id="VOXD01000052">
    <property type="protein sequence ID" value="TXF84709.1"/>
    <property type="molecule type" value="Genomic_DNA"/>
</dbReference>
<dbReference type="PANTHER" id="PTHR40459:SF1">
    <property type="entry name" value="CONSERVED HYPOTHETICAL ALANINE AND LEUCINE RICH PROTEIN"/>
    <property type="match status" value="1"/>
</dbReference>
<dbReference type="InterPro" id="IPR037108">
    <property type="entry name" value="TM1727-like_C_sf"/>
</dbReference>
<name>A0A5C7F6I0_9BACT</name>
<dbReference type="SUPFAM" id="SSF48179">
    <property type="entry name" value="6-phosphogluconate dehydrogenase C-terminal domain-like"/>
    <property type="match status" value="1"/>
</dbReference>
<dbReference type="AlphaFoldDB" id="A0A5C7F6I0"/>
<evidence type="ECO:0000259" key="1">
    <source>
        <dbReference type="Pfam" id="PF10728"/>
    </source>
</evidence>
<evidence type="ECO:0000313" key="2">
    <source>
        <dbReference type="EMBL" id="TXF84709.1"/>
    </source>
</evidence>
<evidence type="ECO:0000313" key="3">
    <source>
        <dbReference type="Proteomes" id="UP000321907"/>
    </source>
</evidence>
<dbReference type="Proteomes" id="UP000321907">
    <property type="component" value="Unassembled WGS sequence"/>
</dbReference>
<proteinExistence type="predicted"/>
<sequence length="260" mass="28932">MHYLAAMQEILVIGAGNLSWHLVQVLQQAEYDVTLVTRNPDRVADWPVRIQPLSEISFVPDLVVLAVPDDAIHQASTELANYFSPEVPVIHTSGATPTAMINSHFAHRGALWPIRSLRAGEPVTDWKELPLVYHATDPALTQVLAELTAKLSDETHLLDDAQRAKLHLAAVFSNNFVTWLYEISHQLCTESDIPFSVLLPIIRNTALKQDGVAPRLSQTGAAARGDQATMNRHLHLLASHPEYQQLYQEFSRMISAGIDR</sequence>
<protein>
    <submittedName>
        <fullName evidence="2">DUF2520 domain-containing protein</fullName>
    </submittedName>
</protein>
<dbReference type="InterPro" id="IPR018931">
    <property type="entry name" value="DUF2520"/>
</dbReference>
<dbReference type="InterPro" id="IPR036291">
    <property type="entry name" value="NAD(P)-bd_dom_sf"/>
</dbReference>